<comment type="caution">
    <text evidence="1">The sequence shown here is derived from an EMBL/GenBank/DDBJ whole genome shotgun (WGS) entry which is preliminary data.</text>
</comment>
<gene>
    <name evidence="1" type="ORF">C1SCF055_LOCUS44431</name>
</gene>
<keyword evidence="3" id="KW-1185">Reference proteome</keyword>
<dbReference type="Proteomes" id="UP001152797">
    <property type="component" value="Unassembled WGS sequence"/>
</dbReference>
<dbReference type="EMBL" id="CAMXCT030006782">
    <property type="protein sequence ID" value="CAL4807288.1"/>
    <property type="molecule type" value="Genomic_DNA"/>
</dbReference>
<reference evidence="2 3" key="2">
    <citation type="submission" date="2024-05" db="EMBL/GenBank/DDBJ databases">
        <authorList>
            <person name="Chen Y."/>
            <person name="Shah S."/>
            <person name="Dougan E. K."/>
            <person name="Thang M."/>
            <person name="Chan C."/>
        </authorList>
    </citation>
    <scope>NUCLEOTIDE SEQUENCE [LARGE SCALE GENOMIC DNA]</scope>
</reference>
<evidence type="ECO:0000313" key="3">
    <source>
        <dbReference type="Proteomes" id="UP001152797"/>
    </source>
</evidence>
<organism evidence="1">
    <name type="scientific">Cladocopium goreaui</name>
    <dbReference type="NCBI Taxonomy" id="2562237"/>
    <lineage>
        <taxon>Eukaryota</taxon>
        <taxon>Sar</taxon>
        <taxon>Alveolata</taxon>
        <taxon>Dinophyceae</taxon>
        <taxon>Suessiales</taxon>
        <taxon>Symbiodiniaceae</taxon>
        <taxon>Cladocopium</taxon>
    </lineage>
</organism>
<dbReference type="AlphaFoldDB" id="A0A9P1GSG4"/>
<evidence type="ECO:0000313" key="2">
    <source>
        <dbReference type="EMBL" id="CAL4807288.1"/>
    </source>
</evidence>
<sequence length="661" mass="74679">MLPEQYLLTRVTRCVDALESKLNSAQTAYDAFVATRNKKAVKDRMKDAMEKALEKSLKKKKKDAAEADGSCQEPELHGFARMVGNGAGDPSLAVACSDAIRQARVTRVKSKGISSLARVNLKRSESGSHSVFRKFGQSLDIKISKTDLVSKKDFPYVPFKTWLRHLVEIDQLDQLVGVKDVSDMKRLLSTFWSRFGALNPEHLICSRDDPGFNKEMCIPVLYHGDEGRGLKKKQLMVLSTHGVLGRGSHKSNSNDTHDPHGPLCLNMIGNTWLTHFLQCVLPIGLYNETPEDFYKMLDIQAKEFEELFWKGVDINNQRFFVCCIGVKGDAPFLAKSGMFLRSFSRRPTRASSRTAAAGVCHLCCAGKEDYEVDVPFEEYGALSPVWLQTCGVLKPYLERSPLLQIPSEASGTTEKLWNFDLFHNWHSGMGKYFSSSAVVVCLELVQDSIEGAFAQLTADFRVYCTRNHESPYHKKLTSTMFGVNQSFLDWPDAAWSKGDFTRLICKWFEDWCRRHVDEKTDDPLYLKCAEAVKAINLCLSGLYRSGVFIPSDQAAQIADQGLTFLRLYAEMARMAYSRGQRRFPLVPKGHYLHHTFLSLWYEAQGHQWCTSPLIYAVQMQEDYIGKPSRLARRVSSKTTSLRVLQRSFLAIRNALGWGADA</sequence>
<name>A0A9P1GSG4_9DINO</name>
<proteinExistence type="predicted"/>
<accession>A0A9P1GSG4</accession>
<protein>
    <submittedName>
        <fullName evidence="1">Uncharacterized protein</fullName>
    </submittedName>
</protein>
<dbReference type="EMBL" id="CAMXCT010006782">
    <property type="protein sequence ID" value="CAI4019976.1"/>
    <property type="molecule type" value="Genomic_DNA"/>
</dbReference>
<reference evidence="1" key="1">
    <citation type="submission" date="2022-10" db="EMBL/GenBank/DDBJ databases">
        <authorList>
            <person name="Chen Y."/>
            <person name="Dougan E. K."/>
            <person name="Chan C."/>
            <person name="Rhodes N."/>
            <person name="Thang M."/>
        </authorList>
    </citation>
    <scope>NUCLEOTIDE SEQUENCE</scope>
</reference>
<evidence type="ECO:0000313" key="1">
    <source>
        <dbReference type="EMBL" id="CAI4019976.1"/>
    </source>
</evidence>
<dbReference type="EMBL" id="CAMXCT020006782">
    <property type="protein sequence ID" value="CAL1173351.1"/>
    <property type="molecule type" value="Genomic_DNA"/>
</dbReference>